<keyword evidence="2 3" id="KW-0040">ANK repeat</keyword>
<keyword evidence="1" id="KW-0677">Repeat</keyword>
<dbReference type="Proteomes" id="UP001577267">
    <property type="component" value="Unassembled WGS sequence"/>
</dbReference>
<proteinExistence type="predicted"/>
<organism evidence="4 5">
    <name type="scientific">Streptomyces carpaticus</name>
    <dbReference type="NCBI Taxonomy" id="285558"/>
    <lineage>
        <taxon>Bacteria</taxon>
        <taxon>Bacillati</taxon>
        <taxon>Actinomycetota</taxon>
        <taxon>Actinomycetes</taxon>
        <taxon>Kitasatosporales</taxon>
        <taxon>Streptomycetaceae</taxon>
        <taxon>Streptomyces</taxon>
    </lineage>
</organism>
<keyword evidence="5" id="KW-1185">Reference proteome</keyword>
<dbReference type="Gene3D" id="1.25.40.20">
    <property type="entry name" value="Ankyrin repeat-containing domain"/>
    <property type="match status" value="1"/>
</dbReference>
<dbReference type="InterPro" id="IPR036770">
    <property type="entry name" value="Ankyrin_rpt-contain_sf"/>
</dbReference>
<feature type="repeat" description="ANK" evidence="3">
    <location>
        <begin position="76"/>
        <end position="108"/>
    </location>
</feature>
<accession>A0ABV4ZN53</accession>
<reference evidence="4 5" key="1">
    <citation type="submission" date="2024-09" db="EMBL/GenBank/DDBJ databases">
        <title>Draft genome sequence of multifaceted antimicrobials producing Streptomyces sp. strain FH1.</title>
        <authorList>
            <person name="Hassan F."/>
            <person name="Ali H."/>
            <person name="Hassan N."/>
            <person name="Nawaz A."/>
        </authorList>
    </citation>
    <scope>NUCLEOTIDE SEQUENCE [LARGE SCALE GENOMIC DNA]</scope>
    <source>
        <strain evidence="4 5">FH1</strain>
    </source>
</reference>
<evidence type="ECO:0000256" key="1">
    <source>
        <dbReference type="ARBA" id="ARBA00022737"/>
    </source>
</evidence>
<dbReference type="PROSITE" id="PS50088">
    <property type="entry name" value="ANK_REPEAT"/>
    <property type="match status" value="2"/>
</dbReference>
<gene>
    <name evidence="4" type="ORF">ACE11A_08770</name>
</gene>
<comment type="caution">
    <text evidence="4">The sequence shown here is derived from an EMBL/GenBank/DDBJ whole genome shotgun (WGS) entry which is preliminary data.</text>
</comment>
<dbReference type="EMBL" id="JBHGBT010000006">
    <property type="protein sequence ID" value="MFB4194441.1"/>
    <property type="molecule type" value="Genomic_DNA"/>
</dbReference>
<dbReference type="PROSITE" id="PS50297">
    <property type="entry name" value="ANK_REP_REGION"/>
    <property type="match status" value="1"/>
</dbReference>
<evidence type="ECO:0000313" key="4">
    <source>
        <dbReference type="EMBL" id="MFB4194441.1"/>
    </source>
</evidence>
<sequence>MNNRRAKKLSAALVGAARFGTAADAARLLRRGADAGRPDAAGTRPLYAASVRGAARTVAVLLAAGADPDAESGHGDEGTPLCGAACWGHTEAVRVLLAGGADPALREDGGTGHAPVEWAEAGGHEAAAELLRVALRERSASGGDGAAGV</sequence>
<dbReference type="PANTHER" id="PTHR24171:SF9">
    <property type="entry name" value="ANKYRIN REPEAT DOMAIN-CONTAINING PROTEIN 39"/>
    <property type="match status" value="1"/>
</dbReference>
<evidence type="ECO:0000256" key="2">
    <source>
        <dbReference type="ARBA" id="ARBA00023043"/>
    </source>
</evidence>
<dbReference type="RefSeq" id="WP_375062455.1">
    <property type="nucleotide sequence ID" value="NZ_JBHGBT010000006.1"/>
</dbReference>
<evidence type="ECO:0000256" key="3">
    <source>
        <dbReference type="PROSITE-ProRule" id="PRU00023"/>
    </source>
</evidence>
<dbReference type="PANTHER" id="PTHR24171">
    <property type="entry name" value="ANKYRIN REPEAT DOMAIN-CONTAINING PROTEIN 39-RELATED"/>
    <property type="match status" value="1"/>
</dbReference>
<dbReference type="Pfam" id="PF12796">
    <property type="entry name" value="Ank_2"/>
    <property type="match status" value="1"/>
</dbReference>
<protein>
    <submittedName>
        <fullName evidence="4">Ankyrin repeat domain-containing protein</fullName>
    </submittedName>
</protein>
<name>A0ABV4ZN53_9ACTN</name>
<evidence type="ECO:0000313" key="5">
    <source>
        <dbReference type="Proteomes" id="UP001577267"/>
    </source>
</evidence>
<dbReference type="InterPro" id="IPR002110">
    <property type="entry name" value="Ankyrin_rpt"/>
</dbReference>
<dbReference type="SUPFAM" id="SSF48403">
    <property type="entry name" value="Ankyrin repeat"/>
    <property type="match status" value="1"/>
</dbReference>
<feature type="repeat" description="ANK" evidence="3">
    <location>
        <begin position="41"/>
        <end position="73"/>
    </location>
</feature>
<dbReference type="SMART" id="SM00248">
    <property type="entry name" value="ANK"/>
    <property type="match status" value="2"/>
</dbReference>